<dbReference type="InterPro" id="IPR011598">
    <property type="entry name" value="bHLH_dom"/>
</dbReference>
<dbReference type="InterPro" id="IPR050283">
    <property type="entry name" value="E-box_TF_Regulators"/>
</dbReference>
<dbReference type="GO" id="GO:0032502">
    <property type="term" value="P:developmental process"/>
    <property type="evidence" value="ECO:0007669"/>
    <property type="project" value="TreeGrafter"/>
</dbReference>
<feature type="compositionally biased region" description="Low complexity" evidence="1">
    <location>
        <begin position="1"/>
        <end position="14"/>
    </location>
</feature>
<keyword evidence="3" id="KW-1185">Reference proteome</keyword>
<dbReference type="PANTHER" id="PTHR23349">
    <property type="entry name" value="BASIC HELIX-LOOP-HELIX TRANSCRIPTION FACTOR, TWIST"/>
    <property type="match status" value="1"/>
</dbReference>
<evidence type="ECO:0000256" key="1">
    <source>
        <dbReference type="SAM" id="MobiDB-lite"/>
    </source>
</evidence>
<dbReference type="KEGG" id="asn:106722701"/>
<dbReference type="PROSITE" id="PS50888">
    <property type="entry name" value="BHLH"/>
    <property type="match status" value="1"/>
</dbReference>
<dbReference type="Proteomes" id="UP000189705">
    <property type="component" value="Unplaced"/>
</dbReference>
<proteinExistence type="predicted"/>
<feature type="compositionally biased region" description="Gly residues" evidence="1">
    <location>
        <begin position="206"/>
        <end position="218"/>
    </location>
</feature>
<dbReference type="PANTHER" id="PTHR23349:SF58">
    <property type="entry name" value="TRANSCRIPTION FACTOR 23"/>
    <property type="match status" value="1"/>
</dbReference>
<dbReference type="SUPFAM" id="SSF47459">
    <property type="entry name" value="HLH, helix-loop-helix DNA-binding domain"/>
    <property type="match status" value="1"/>
</dbReference>
<dbReference type="STRING" id="38654.A0A1U8DGU9"/>
<dbReference type="CTD" id="150921"/>
<dbReference type="Gene3D" id="4.10.280.10">
    <property type="entry name" value="Helix-loop-helix DNA-binding domain"/>
    <property type="match status" value="1"/>
</dbReference>
<dbReference type="RefSeq" id="XP_014379536.2">
    <property type="nucleotide sequence ID" value="XM_014524050.2"/>
</dbReference>
<evidence type="ECO:0000313" key="3">
    <source>
        <dbReference type="Proteomes" id="UP000189705"/>
    </source>
</evidence>
<evidence type="ECO:0000259" key="2">
    <source>
        <dbReference type="PROSITE" id="PS50888"/>
    </source>
</evidence>
<dbReference type="GO" id="GO:0000981">
    <property type="term" value="F:DNA-binding transcription factor activity, RNA polymerase II-specific"/>
    <property type="evidence" value="ECO:0007669"/>
    <property type="project" value="TreeGrafter"/>
</dbReference>
<reference evidence="4" key="1">
    <citation type="submission" date="2025-08" db="UniProtKB">
        <authorList>
            <consortium name="RefSeq"/>
        </authorList>
    </citation>
    <scope>IDENTIFICATION</scope>
</reference>
<dbReference type="Pfam" id="PF00010">
    <property type="entry name" value="HLH"/>
    <property type="match status" value="1"/>
</dbReference>
<dbReference type="InParanoid" id="A0A1U8DGU9"/>
<name>A0A1U8DGU9_ALLSI</name>
<gene>
    <name evidence="4" type="primary">TCF23</name>
</gene>
<sequence>MAESAAAGRWSAAQGRERCRPASPPAGTARGLPGRRRGGQARAGRSWGAGKAAALRLGAVPASVRVRTRVRGAPDGVLGKSWPAAGPNCSGRGRCGTGAGAAARERSRVRTLRQAFLALQAALPAVPPGTKLSKLDVLVLATSYIAHLSHTLGQGPAPAARTPSLLHPIKKWPMRSRLYAGAWGWDGPEPQAPALTAPGSHAWAGLEGGGTAAGGPAP</sequence>
<dbReference type="GO" id="GO:0000977">
    <property type="term" value="F:RNA polymerase II transcription regulatory region sequence-specific DNA binding"/>
    <property type="evidence" value="ECO:0007669"/>
    <property type="project" value="TreeGrafter"/>
</dbReference>
<feature type="region of interest" description="Disordered" evidence="1">
    <location>
        <begin position="190"/>
        <end position="218"/>
    </location>
</feature>
<feature type="region of interest" description="Disordered" evidence="1">
    <location>
        <begin position="1"/>
        <end position="47"/>
    </location>
</feature>
<dbReference type="InterPro" id="IPR036638">
    <property type="entry name" value="HLH_DNA-bd_sf"/>
</dbReference>
<accession>A0A1U8DGU9</accession>
<dbReference type="GO" id="GO:0046983">
    <property type="term" value="F:protein dimerization activity"/>
    <property type="evidence" value="ECO:0007669"/>
    <property type="project" value="InterPro"/>
</dbReference>
<dbReference type="GeneID" id="106722701"/>
<feature type="domain" description="BHLH" evidence="2">
    <location>
        <begin position="96"/>
        <end position="148"/>
    </location>
</feature>
<dbReference type="SMART" id="SM00353">
    <property type="entry name" value="HLH"/>
    <property type="match status" value="1"/>
</dbReference>
<dbReference type="AlphaFoldDB" id="A0A1U8DGU9"/>
<organism evidence="3 4">
    <name type="scientific">Alligator sinensis</name>
    <name type="common">Chinese alligator</name>
    <dbReference type="NCBI Taxonomy" id="38654"/>
    <lineage>
        <taxon>Eukaryota</taxon>
        <taxon>Metazoa</taxon>
        <taxon>Chordata</taxon>
        <taxon>Craniata</taxon>
        <taxon>Vertebrata</taxon>
        <taxon>Euteleostomi</taxon>
        <taxon>Archelosauria</taxon>
        <taxon>Archosauria</taxon>
        <taxon>Crocodylia</taxon>
        <taxon>Alligatoridae</taxon>
        <taxon>Alligatorinae</taxon>
        <taxon>Alligator</taxon>
    </lineage>
</organism>
<protein>
    <submittedName>
        <fullName evidence="4">Transcription factor 23</fullName>
    </submittedName>
</protein>
<evidence type="ECO:0000313" key="4">
    <source>
        <dbReference type="RefSeq" id="XP_014379536.2"/>
    </source>
</evidence>